<name>A0ACC2VPH5_9TREE</name>
<accession>A0ACC2VPH5</accession>
<dbReference type="EMBL" id="JASBWS010000072">
    <property type="protein sequence ID" value="KAJ9100919.1"/>
    <property type="molecule type" value="Genomic_DNA"/>
</dbReference>
<gene>
    <name evidence="1" type="ORF">QFC20_005335</name>
</gene>
<evidence type="ECO:0000313" key="1">
    <source>
        <dbReference type="EMBL" id="KAJ9100919.1"/>
    </source>
</evidence>
<dbReference type="Proteomes" id="UP001230649">
    <property type="component" value="Unassembled WGS sequence"/>
</dbReference>
<keyword evidence="2" id="KW-1185">Reference proteome</keyword>
<evidence type="ECO:0000313" key="2">
    <source>
        <dbReference type="Proteomes" id="UP001230649"/>
    </source>
</evidence>
<sequence length="852" mass="94240">MPKRSSRSQSGPSEGIQQAPTAPSVSGQATNSEAAKALSKTVRRKKRQREADGLTGSTSTQSLASEGSGKSTRRSKKRAKGGDGASRGRKRRSSRSKKDKEALKATGMPSQPTSSKPQNSGVQGHGNSHMQQNGGGSARGSRESTVIGIGHFVASSLPQIGKKRKLASMLQGQQGQSRYKKAYTPWCADIDWFSAPNMTSLAWMSPTFEEHEARTMMVTKIRNLIQQVEPGAQVYAFGSHETKLYLPGGDIDIVVDSMTMRTQDARQFFYRLISALVRHGVCRQMEIEKIFQARVPIIKIKTIQGGIKVDISVYNTNGVKAGEVVKEYLDALPAARPLVLLVKAYMWKIHKNEVFTGGMGSYSTICLAIGFLQQHPKIRNNEIDPMKNLGILLIEFFELYGLVFNWEKLGISIREGGSYFDKRQRNWHKATAQPNMAIEDPQDQTNDISKGTYQTFSILESFRTAYETLVGNIEQRAEELRSWQATPRTGNSPAYHDNWTDNNGKFMPQSMSLLRDVIGFDDVTLDHRAGLEKLYHSRDLHRELGVAFIPPPMTARQAQAKQSHVPVPTADNFSVNLPPSSRGTMSIHGSDASRRKRDTVSAIMMDEADPEEVGQAEVNEVFDSDSDMDDVPQDKSRQPPRRKIITPPDSPSGSSHRDTKSVIEVSDSDSEEESTRYKLQAKRRPASGSKEAEMDLSSDDDSEDDSVIAVDDDESDGIEIVDDQPAATGSAVPVIHFSETTSRPPKESKVKPHNFRLSETMHGRHTLQKAREPASQPEDRLSPPPKKAKPSRSSRQQFWQSKSGVETGSGHREQDADQSGEFEGDWQADLDKARAEASGRDAVAANDDFISF</sequence>
<comment type="caution">
    <text evidence="1">The sequence shown here is derived from an EMBL/GenBank/DDBJ whole genome shotgun (WGS) entry which is preliminary data.</text>
</comment>
<reference evidence="1" key="1">
    <citation type="submission" date="2023-04" db="EMBL/GenBank/DDBJ databases">
        <title>Draft Genome sequencing of Naganishia species isolated from polar environments using Oxford Nanopore Technology.</title>
        <authorList>
            <person name="Leo P."/>
            <person name="Venkateswaran K."/>
        </authorList>
    </citation>
    <scope>NUCLEOTIDE SEQUENCE</scope>
    <source>
        <strain evidence="1">MNA-CCFEE 5262</strain>
    </source>
</reference>
<protein>
    <submittedName>
        <fullName evidence="1">Uncharacterized protein</fullName>
    </submittedName>
</protein>
<proteinExistence type="predicted"/>
<organism evidence="1 2">
    <name type="scientific">Naganishia adeliensis</name>
    <dbReference type="NCBI Taxonomy" id="92952"/>
    <lineage>
        <taxon>Eukaryota</taxon>
        <taxon>Fungi</taxon>
        <taxon>Dikarya</taxon>
        <taxon>Basidiomycota</taxon>
        <taxon>Agaricomycotina</taxon>
        <taxon>Tremellomycetes</taxon>
        <taxon>Filobasidiales</taxon>
        <taxon>Filobasidiaceae</taxon>
        <taxon>Naganishia</taxon>
    </lineage>
</organism>